<sequence>MICTESRELWEAEGDGGWFLMLEWLDKNNALGCSDRGPSDAVFNPLASTDSRCMWKYSWARQKRPAPGGSEAEAWIGFQGSGGEASSGISFRRRVSERASQAPKRMLSNGSFGLAHQICDEDDDGGHGRATAAAIPESARNTDVVAGDDDLASGQHGSIR</sequence>
<organism evidence="2 3">
    <name type="scientific">Stachybotrys elegans</name>
    <dbReference type="NCBI Taxonomy" id="80388"/>
    <lineage>
        <taxon>Eukaryota</taxon>
        <taxon>Fungi</taxon>
        <taxon>Dikarya</taxon>
        <taxon>Ascomycota</taxon>
        <taxon>Pezizomycotina</taxon>
        <taxon>Sordariomycetes</taxon>
        <taxon>Hypocreomycetidae</taxon>
        <taxon>Hypocreales</taxon>
        <taxon>Stachybotryaceae</taxon>
        <taxon>Stachybotrys</taxon>
    </lineage>
</organism>
<reference evidence="2" key="1">
    <citation type="journal article" date="2021" name="Nat. Commun.">
        <title>Genetic determinants of endophytism in the Arabidopsis root mycobiome.</title>
        <authorList>
            <person name="Mesny F."/>
            <person name="Miyauchi S."/>
            <person name="Thiergart T."/>
            <person name="Pickel B."/>
            <person name="Atanasova L."/>
            <person name="Karlsson M."/>
            <person name="Huettel B."/>
            <person name="Barry K.W."/>
            <person name="Haridas S."/>
            <person name="Chen C."/>
            <person name="Bauer D."/>
            <person name="Andreopoulos W."/>
            <person name="Pangilinan J."/>
            <person name="LaButti K."/>
            <person name="Riley R."/>
            <person name="Lipzen A."/>
            <person name="Clum A."/>
            <person name="Drula E."/>
            <person name="Henrissat B."/>
            <person name="Kohler A."/>
            <person name="Grigoriev I.V."/>
            <person name="Martin F.M."/>
            <person name="Hacquard S."/>
        </authorList>
    </citation>
    <scope>NUCLEOTIDE SEQUENCE</scope>
    <source>
        <strain evidence="2">MPI-CAGE-CH-0235</strain>
    </source>
</reference>
<dbReference type="AlphaFoldDB" id="A0A8K0SH54"/>
<evidence type="ECO:0000313" key="2">
    <source>
        <dbReference type="EMBL" id="KAH7308038.1"/>
    </source>
</evidence>
<proteinExistence type="predicted"/>
<comment type="caution">
    <text evidence="2">The sequence shown here is derived from an EMBL/GenBank/DDBJ whole genome shotgun (WGS) entry which is preliminary data.</text>
</comment>
<keyword evidence="3" id="KW-1185">Reference proteome</keyword>
<feature type="region of interest" description="Disordered" evidence="1">
    <location>
        <begin position="123"/>
        <end position="160"/>
    </location>
</feature>
<accession>A0A8K0SH54</accession>
<feature type="region of interest" description="Disordered" evidence="1">
    <location>
        <begin position="65"/>
        <end position="95"/>
    </location>
</feature>
<evidence type="ECO:0000313" key="3">
    <source>
        <dbReference type="Proteomes" id="UP000813444"/>
    </source>
</evidence>
<gene>
    <name evidence="2" type="ORF">B0I35DRAFT_413401</name>
</gene>
<protein>
    <submittedName>
        <fullName evidence="2">Uncharacterized protein</fullName>
    </submittedName>
</protein>
<name>A0A8K0SH54_9HYPO</name>
<evidence type="ECO:0000256" key="1">
    <source>
        <dbReference type="SAM" id="MobiDB-lite"/>
    </source>
</evidence>
<dbReference type="Proteomes" id="UP000813444">
    <property type="component" value="Unassembled WGS sequence"/>
</dbReference>
<dbReference type="EMBL" id="JAGPNK010000016">
    <property type="protein sequence ID" value="KAH7308038.1"/>
    <property type="molecule type" value="Genomic_DNA"/>
</dbReference>